<feature type="region of interest" description="Disordered" evidence="1">
    <location>
        <begin position="21"/>
        <end position="62"/>
    </location>
</feature>
<dbReference type="Proteomes" id="UP000886595">
    <property type="component" value="Unassembled WGS sequence"/>
</dbReference>
<protein>
    <submittedName>
        <fullName evidence="2">Uncharacterized protein</fullName>
    </submittedName>
</protein>
<gene>
    <name evidence="2" type="ORF">Bca52824_014203</name>
</gene>
<dbReference type="EMBL" id="JAAMPC010000003">
    <property type="protein sequence ID" value="KAG2320990.1"/>
    <property type="molecule type" value="Genomic_DNA"/>
</dbReference>
<dbReference type="AlphaFoldDB" id="A0A8X7W1W0"/>
<sequence>MRDVSEKIRERGKLFFEELAEEKLRGESGSETDHRLTEKTEGRSEREDGGTEKVHRSKEMTE</sequence>
<proteinExistence type="predicted"/>
<comment type="caution">
    <text evidence="2">The sequence shown here is derived from an EMBL/GenBank/DDBJ whole genome shotgun (WGS) entry which is preliminary data.</text>
</comment>
<name>A0A8X7W1W0_BRACI</name>
<evidence type="ECO:0000313" key="2">
    <source>
        <dbReference type="EMBL" id="KAG2320990.1"/>
    </source>
</evidence>
<evidence type="ECO:0000313" key="3">
    <source>
        <dbReference type="Proteomes" id="UP000886595"/>
    </source>
</evidence>
<accession>A0A8X7W1W0</accession>
<reference evidence="2 3" key="1">
    <citation type="submission" date="2020-02" db="EMBL/GenBank/DDBJ databases">
        <authorList>
            <person name="Ma Q."/>
            <person name="Huang Y."/>
            <person name="Song X."/>
            <person name="Pei D."/>
        </authorList>
    </citation>
    <scope>NUCLEOTIDE SEQUENCE [LARGE SCALE GENOMIC DNA]</scope>
    <source>
        <strain evidence="2">Sxm20200214</strain>
        <tissue evidence="2">Leaf</tissue>
    </source>
</reference>
<organism evidence="2 3">
    <name type="scientific">Brassica carinata</name>
    <name type="common">Ethiopian mustard</name>
    <name type="synonym">Abyssinian cabbage</name>
    <dbReference type="NCBI Taxonomy" id="52824"/>
    <lineage>
        <taxon>Eukaryota</taxon>
        <taxon>Viridiplantae</taxon>
        <taxon>Streptophyta</taxon>
        <taxon>Embryophyta</taxon>
        <taxon>Tracheophyta</taxon>
        <taxon>Spermatophyta</taxon>
        <taxon>Magnoliopsida</taxon>
        <taxon>eudicotyledons</taxon>
        <taxon>Gunneridae</taxon>
        <taxon>Pentapetalae</taxon>
        <taxon>rosids</taxon>
        <taxon>malvids</taxon>
        <taxon>Brassicales</taxon>
        <taxon>Brassicaceae</taxon>
        <taxon>Brassiceae</taxon>
        <taxon>Brassica</taxon>
    </lineage>
</organism>
<evidence type="ECO:0000256" key="1">
    <source>
        <dbReference type="SAM" id="MobiDB-lite"/>
    </source>
</evidence>
<keyword evidence="3" id="KW-1185">Reference proteome</keyword>